<dbReference type="InterPro" id="IPR023352">
    <property type="entry name" value="MAPEG-like_dom_sf"/>
</dbReference>
<evidence type="ECO:0000256" key="3">
    <source>
        <dbReference type="ARBA" id="ARBA00022679"/>
    </source>
</evidence>
<evidence type="ECO:0000313" key="25">
    <source>
        <dbReference type="Proteomes" id="UP000694419"/>
    </source>
</evidence>
<organism evidence="24 25">
    <name type="scientific">Calidris pygmaea</name>
    <name type="common">Spoon-billed sandpiper</name>
    <dbReference type="NCBI Taxonomy" id="425635"/>
    <lineage>
        <taxon>Eukaryota</taxon>
        <taxon>Metazoa</taxon>
        <taxon>Chordata</taxon>
        <taxon>Craniata</taxon>
        <taxon>Vertebrata</taxon>
        <taxon>Euteleostomi</taxon>
        <taxon>Archelosauria</taxon>
        <taxon>Archosauria</taxon>
        <taxon>Dinosauria</taxon>
        <taxon>Saurischia</taxon>
        <taxon>Theropoda</taxon>
        <taxon>Coelurosauria</taxon>
        <taxon>Aves</taxon>
        <taxon>Neognathae</taxon>
        <taxon>Neoaves</taxon>
        <taxon>Charadriiformes</taxon>
        <taxon>Scolopacidae</taxon>
        <taxon>Calidris</taxon>
    </lineage>
</organism>
<keyword evidence="13" id="KW-0449">Lipoprotein</keyword>
<dbReference type="FunFam" id="1.20.120.550:FF:000004">
    <property type="entry name" value="Microsomal glutathione S-transferase 3"/>
    <property type="match status" value="1"/>
</dbReference>
<sequence length="277" mass="29504">MGLHQPPPELVGPTGGCCPALSWRLDEGPPDAASHQHLSDFKACLIGAGQGALGLCCLIPSRHQEVKTPPNFSLPSATPCAKEGLGSRSVTFPHVRICVEGAPTSPVAPRNSNGLSFCDSTKMAVLSKEYGYVMLTGAASFVLITHLAVKVARARKKYNVEYPTMYSTDPENGHVFNCIQRAHQNTLEVYPAFLFFLGTSGIYHPVSDATVQGCRTALCSCSLPGGQQARLAPLEAGGCFTSRIALHSCVPSENVVVECLVQGSCKYLINSLMLLQL</sequence>
<evidence type="ECO:0000313" key="24">
    <source>
        <dbReference type="Ensembl" id="ENSCPGP00000011161.1"/>
    </source>
</evidence>
<dbReference type="InterPro" id="IPR050997">
    <property type="entry name" value="MAPEG"/>
</dbReference>
<keyword evidence="6 23" id="KW-1133">Transmembrane helix</keyword>
<evidence type="ECO:0000256" key="14">
    <source>
        <dbReference type="ARBA" id="ARBA00037884"/>
    </source>
</evidence>
<evidence type="ECO:0000256" key="10">
    <source>
        <dbReference type="ARBA" id="ARBA00023136"/>
    </source>
</evidence>
<comment type="catalytic activity">
    <reaction evidence="19">
        <text>15-deoxy-Delta(12,14)-prostaglandin J2 + glutathione = 15-deoxy-Delta(12,14)-prostaglandin J2-S-(R)-glutathione</text>
        <dbReference type="Rhea" id="RHEA:75963"/>
        <dbReference type="ChEBI" id="CHEBI:57925"/>
        <dbReference type="ChEBI" id="CHEBI:85236"/>
        <dbReference type="ChEBI" id="CHEBI:194498"/>
    </reaction>
    <physiologicalReaction direction="left-to-right" evidence="19">
        <dbReference type="Rhea" id="RHEA:75964"/>
    </physiologicalReaction>
</comment>
<comment type="subcellular location">
    <subcellularLocation>
        <location evidence="1">Mitochondrion outer membrane</location>
        <topology evidence="1">Multi-pass membrane protein</topology>
    </subcellularLocation>
</comment>
<evidence type="ECO:0000256" key="12">
    <source>
        <dbReference type="ARBA" id="ARBA00023239"/>
    </source>
</evidence>
<evidence type="ECO:0000256" key="13">
    <source>
        <dbReference type="ARBA" id="ARBA00023288"/>
    </source>
</evidence>
<keyword evidence="3" id="KW-0808">Transferase</keyword>
<evidence type="ECO:0000256" key="11">
    <source>
        <dbReference type="ARBA" id="ARBA00023139"/>
    </source>
</evidence>
<evidence type="ECO:0000256" key="5">
    <source>
        <dbReference type="ARBA" id="ARBA00022787"/>
    </source>
</evidence>
<keyword evidence="5" id="KW-1000">Mitochondrion outer membrane</keyword>
<dbReference type="Gene3D" id="1.20.120.550">
    <property type="entry name" value="Membrane associated eicosanoid/glutathione metabolism-like domain"/>
    <property type="match status" value="1"/>
</dbReference>
<proteinExistence type="inferred from homology"/>
<evidence type="ECO:0000256" key="4">
    <source>
        <dbReference type="ARBA" id="ARBA00022692"/>
    </source>
</evidence>
<dbReference type="GO" id="GO:0005741">
    <property type="term" value="C:mitochondrial outer membrane"/>
    <property type="evidence" value="ECO:0007669"/>
    <property type="project" value="UniProtKB-SubCell"/>
</dbReference>
<keyword evidence="7" id="KW-0560">Oxidoreductase</keyword>
<keyword evidence="25" id="KW-1185">Reference proteome</keyword>
<reference evidence="24" key="1">
    <citation type="submission" date="2025-08" db="UniProtKB">
        <authorList>
            <consortium name="Ensembl"/>
        </authorList>
    </citation>
    <scope>IDENTIFICATION</scope>
</reference>
<dbReference type="PANTHER" id="PTHR10250:SF26">
    <property type="entry name" value="GLUTATHIONE S-TRANSFERASE 3, MITOCHONDRIAL"/>
    <property type="match status" value="1"/>
</dbReference>
<keyword evidence="11" id="KW-0564">Palmitate</keyword>
<evidence type="ECO:0000256" key="7">
    <source>
        <dbReference type="ARBA" id="ARBA00023002"/>
    </source>
</evidence>
<dbReference type="GO" id="GO:0004364">
    <property type="term" value="F:glutathione transferase activity"/>
    <property type="evidence" value="ECO:0007669"/>
    <property type="project" value="TreeGrafter"/>
</dbReference>
<name>A0A8C3JPP0_9CHAR</name>
<evidence type="ECO:0000256" key="9">
    <source>
        <dbReference type="ARBA" id="ARBA00023128"/>
    </source>
</evidence>
<evidence type="ECO:0000256" key="17">
    <source>
        <dbReference type="ARBA" id="ARBA00043664"/>
    </source>
</evidence>
<dbReference type="EC" id="4.4.1.20" evidence="16"/>
<evidence type="ECO:0000256" key="6">
    <source>
        <dbReference type="ARBA" id="ARBA00022989"/>
    </source>
</evidence>
<keyword evidence="8" id="KW-0443">Lipid metabolism</keyword>
<dbReference type="InterPro" id="IPR001129">
    <property type="entry name" value="Membr-assoc_MAPEG"/>
</dbReference>
<dbReference type="Proteomes" id="UP000694419">
    <property type="component" value="Unplaced"/>
</dbReference>
<evidence type="ECO:0000256" key="22">
    <source>
        <dbReference type="ARBA" id="ARBA00076908"/>
    </source>
</evidence>
<evidence type="ECO:0000256" key="15">
    <source>
        <dbReference type="ARBA" id="ARBA00037916"/>
    </source>
</evidence>
<dbReference type="GO" id="GO:0004602">
    <property type="term" value="F:glutathione peroxidase activity"/>
    <property type="evidence" value="ECO:0007669"/>
    <property type="project" value="TreeGrafter"/>
</dbReference>
<evidence type="ECO:0000256" key="16">
    <source>
        <dbReference type="ARBA" id="ARBA00039056"/>
    </source>
</evidence>
<comment type="catalytic activity">
    <reaction evidence="17">
        <text>(5S)-hydroperoxy-(6E,8Z,11Z,14Z)-eicosatetraenoate + 2 glutathione = (5S)-hydroxy-(6E,8Z,11Z,14Z)-eicosatetraenoate + glutathione disulfide + H2O</text>
        <dbReference type="Rhea" id="RHEA:48620"/>
        <dbReference type="ChEBI" id="CHEBI:15377"/>
        <dbReference type="ChEBI" id="CHEBI:57450"/>
        <dbReference type="ChEBI" id="CHEBI:57925"/>
        <dbReference type="ChEBI" id="CHEBI:58297"/>
        <dbReference type="ChEBI" id="CHEBI:90632"/>
    </reaction>
    <physiologicalReaction direction="left-to-right" evidence="17">
        <dbReference type="Rhea" id="RHEA:48621"/>
    </physiologicalReaction>
</comment>
<dbReference type="GO" id="GO:0004464">
    <property type="term" value="F:leukotriene-C4 synthase activity"/>
    <property type="evidence" value="ECO:0007669"/>
    <property type="project" value="UniProtKB-EC"/>
</dbReference>
<accession>A0A8C3JPP0</accession>
<comment type="pathway">
    <text evidence="14">Lipid metabolism; leukotriene C4 biosynthesis.</text>
</comment>
<reference evidence="24" key="2">
    <citation type="submission" date="2025-09" db="UniProtKB">
        <authorList>
            <consortium name="Ensembl"/>
        </authorList>
    </citation>
    <scope>IDENTIFICATION</scope>
</reference>
<dbReference type="GO" id="GO:0006629">
    <property type="term" value="P:lipid metabolic process"/>
    <property type="evidence" value="ECO:0007669"/>
    <property type="project" value="UniProtKB-KW"/>
</dbReference>
<evidence type="ECO:0000256" key="18">
    <source>
        <dbReference type="ARBA" id="ARBA00049298"/>
    </source>
</evidence>
<dbReference type="SUPFAM" id="SSF161084">
    <property type="entry name" value="MAPEG domain-like"/>
    <property type="match status" value="1"/>
</dbReference>
<evidence type="ECO:0000256" key="2">
    <source>
        <dbReference type="ARBA" id="ARBA00010459"/>
    </source>
</evidence>
<dbReference type="GO" id="GO:0006691">
    <property type="term" value="P:leukotriene metabolic process"/>
    <property type="evidence" value="ECO:0007669"/>
    <property type="project" value="UniProtKB-ARBA"/>
</dbReference>
<dbReference type="Pfam" id="PF01124">
    <property type="entry name" value="MAPEG"/>
    <property type="match status" value="1"/>
</dbReference>
<dbReference type="GO" id="GO:0005783">
    <property type="term" value="C:endoplasmic reticulum"/>
    <property type="evidence" value="ECO:0007669"/>
    <property type="project" value="TreeGrafter"/>
</dbReference>
<comment type="similarity">
    <text evidence="2">Belongs to the MAPEG family.</text>
</comment>
<comment type="pathway">
    <text evidence="15">Lipid metabolism; arachidonate metabolism.</text>
</comment>
<evidence type="ECO:0000256" key="1">
    <source>
        <dbReference type="ARBA" id="ARBA00004374"/>
    </source>
</evidence>
<protein>
    <recommendedName>
        <fullName evidence="20">Glutathione S-transferase 3, mitochondrial</fullName>
        <ecNumber evidence="16">4.4.1.20</ecNumber>
    </recommendedName>
    <alternativeName>
        <fullName evidence="21">Glutathione peroxidase MGST3</fullName>
    </alternativeName>
    <alternativeName>
        <fullName evidence="22">LTC4 synthase MGST3</fullName>
    </alternativeName>
</protein>
<evidence type="ECO:0000256" key="20">
    <source>
        <dbReference type="ARBA" id="ARBA00069748"/>
    </source>
</evidence>
<keyword evidence="9" id="KW-0496">Mitochondrion</keyword>
<keyword evidence="12" id="KW-0456">Lyase</keyword>
<dbReference type="PANTHER" id="PTHR10250">
    <property type="entry name" value="MICROSOMAL GLUTATHIONE S-TRANSFERASE"/>
    <property type="match status" value="1"/>
</dbReference>
<feature type="transmembrane region" description="Helical" evidence="23">
    <location>
        <begin position="130"/>
        <end position="149"/>
    </location>
</feature>
<evidence type="ECO:0000256" key="21">
    <source>
        <dbReference type="ARBA" id="ARBA00075145"/>
    </source>
</evidence>
<keyword evidence="4 23" id="KW-0812">Transmembrane</keyword>
<comment type="catalytic activity">
    <reaction evidence="18">
        <text>leukotriene C4 = leukotriene A4 + glutathione</text>
        <dbReference type="Rhea" id="RHEA:17617"/>
        <dbReference type="ChEBI" id="CHEBI:57463"/>
        <dbReference type="ChEBI" id="CHEBI:57925"/>
        <dbReference type="ChEBI" id="CHEBI:57973"/>
        <dbReference type="EC" id="4.4.1.20"/>
    </reaction>
    <physiologicalReaction direction="right-to-left" evidence="18">
        <dbReference type="Rhea" id="RHEA:17619"/>
    </physiologicalReaction>
</comment>
<evidence type="ECO:0000256" key="23">
    <source>
        <dbReference type="SAM" id="Phobius"/>
    </source>
</evidence>
<dbReference type="AlphaFoldDB" id="A0A8C3JPP0"/>
<evidence type="ECO:0000256" key="8">
    <source>
        <dbReference type="ARBA" id="ARBA00023098"/>
    </source>
</evidence>
<dbReference type="GO" id="GO:0005635">
    <property type="term" value="C:nuclear envelope"/>
    <property type="evidence" value="ECO:0007669"/>
    <property type="project" value="TreeGrafter"/>
</dbReference>
<keyword evidence="10 23" id="KW-0472">Membrane</keyword>
<evidence type="ECO:0000256" key="19">
    <source>
        <dbReference type="ARBA" id="ARBA00051411"/>
    </source>
</evidence>
<dbReference type="Ensembl" id="ENSCPGT00000012236.1">
    <property type="protein sequence ID" value="ENSCPGP00000011161.1"/>
    <property type="gene ID" value="ENSCPGG00000007956.1"/>
</dbReference>